<evidence type="ECO:0000259" key="5">
    <source>
        <dbReference type="Pfam" id="PF22780"/>
    </source>
</evidence>
<dbReference type="InterPro" id="IPR055178">
    <property type="entry name" value="RsdA/BaiN/AoA(So)-like_dom"/>
</dbReference>
<evidence type="ECO:0000256" key="1">
    <source>
        <dbReference type="ARBA" id="ARBA00001974"/>
    </source>
</evidence>
<feature type="domain" description="RsdA/BaiN/AoA(So)-like insert" evidence="5">
    <location>
        <begin position="188"/>
        <end position="326"/>
    </location>
</feature>
<dbReference type="InterPro" id="IPR057661">
    <property type="entry name" value="RsdA/BaiN/AoA(So)_Rossmann"/>
</dbReference>
<dbReference type="Gene3D" id="1.10.8.260">
    <property type="entry name" value="HI0933 insert domain-like"/>
    <property type="match status" value="1"/>
</dbReference>
<keyword evidence="3" id="KW-0274">FAD</keyword>
<evidence type="ECO:0000313" key="6">
    <source>
        <dbReference type="EMBL" id="SFV56296.1"/>
    </source>
</evidence>
<dbReference type="AlphaFoldDB" id="A0A1W1BRZ9"/>
<dbReference type="Gene3D" id="2.40.30.10">
    <property type="entry name" value="Translation factors"/>
    <property type="match status" value="1"/>
</dbReference>
<dbReference type="NCBIfam" id="TIGR00275">
    <property type="entry name" value="aminoacetone oxidase family FAD-binding enzyme"/>
    <property type="match status" value="1"/>
</dbReference>
<gene>
    <name evidence="6" type="ORF">MNB_SV-9-120</name>
</gene>
<dbReference type="Pfam" id="PF03486">
    <property type="entry name" value="HI0933_like"/>
    <property type="match status" value="1"/>
</dbReference>
<dbReference type="SUPFAM" id="SSF160996">
    <property type="entry name" value="HI0933 insert domain-like"/>
    <property type="match status" value="1"/>
</dbReference>
<name>A0A1W1BRZ9_9ZZZZ</name>
<evidence type="ECO:0000256" key="2">
    <source>
        <dbReference type="ARBA" id="ARBA00022630"/>
    </source>
</evidence>
<accession>A0A1W1BRZ9</accession>
<proteinExistence type="predicted"/>
<protein>
    <submittedName>
        <fullName evidence="6">NAD(FAD)-utilizing dehydrogenases</fullName>
    </submittedName>
</protein>
<reference evidence="6" key="1">
    <citation type="submission" date="2016-10" db="EMBL/GenBank/DDBJ databases">
        <authorList>
            <person name="de Groot N.N."/>
        </authorList>
    </citation>
    <scope>NUCLEOTIDE SEQUENCE</scope>
</reference>
<dbReference type="PANTHER" id="PTHR42887:SF2">
    <property type="entry name" value="OS12G0638800 PROTEIN"/>
    <property type="match status" value="1"/>
</dbReference>
<dbReference type="InterPro" id="IPR023166">
    <property type="entry name" value="BaiN-like_dom_sf"/>
</dbReference>
<dbReference type="SUPFAM" id="SSF51905">
    <property type="entry name" value="FAD/NAD(P)-binding domain"/>
    <property type="match status" value="1"/>
</dbReference>
<organism evidence="6">
    <name type="scientific">hydrothermal vent metagenome</name>
    <dbReference type="NCBI Taxonomy" id="652676"/>
    <lineage>
        <taxon>unclassified sequences</taxon>
        <taxon>metagenomes</taxon>
        <taxon>ecological metagenomes</taxon>
    </lineage>
</organism>
<dbReference type="InterPro" id="IPR004792">
    <property type="entry name" value="BaiN-like"/>
</dbReference>
<evidence type="ECO:0000259" key="4">
    <source>
        <dbReference type="Pfam" id="PF03486"/>
    </source>
</evidence>
<sequence length="384" mass="42794">MINKNEIIDTIIIGAGASGLMVASQLDNQKFIILDINNKIGSKIEVSGGGKCNITNQSVEASDYLGNSYFINEVLREFDQYQLLEWLEKNNLTPNLRDSGQYFCKNSSKEIINIFKKNINNKNIILNTKVESIKKREDIFYVKCDKKSYRAKSLVVASGGLSFPILGATDIGFNIASDFGHTINKLAPALVGLTLQKEQFFFKELSGISTDVIVKVEDKILKGSLLFAHKGISGLAILDTSLFWRKGEIEIDFLPNFNIEPHQNSKKLISTLLPIPKSLSKAFLKHLNIEDSPMNKLSNKDIDKLVILKKYRFPPAGNFGYGKAEVTKGGVSTNEINSKTMMSKKIDNLYFIGEVLDVTGKIGGYNFQWAFSSAFVCAKNLKDM</sequence>
<dbReference type="PANTHER" id="PTHR42887">
    <property type="entry name" value="OS12G0638800 PROTEIN"/>
    <property type="match status" value="1"/>
</dbReference>
<feature type="domain" description="RsdA/BaiN/AoA(So)-like Rossmann fold-like" evidence="4">
    <location>
        <begin position="9"/>
        <end position="379"/>
    </location>
</feature>
<dbReference type="EMBL" id="FPHG01000030">
    <property type="protein sequence ID" value="SFV56296.1"/>
    <property type="molecule type" value="Genomic_DNA"/>
</dbReference>
<dbReference type="InterPro" id="IPR036188">
    <property type="entry name" value="FAD/NAD-bd_sf"/>
</dbReference>
<comment type="cofactor">
    <cofactor evidence="1">
        <name>FAD</name>
        <dbReference type="ChEBI" id="CHEBI:57692"/>
    </cofactor>
</comment>
<keyword evidence="2" id="KW-0285">Flavoprotein</keyword>
<dbReference type="Gene3D" id="3.50.50.60">
    <property type="entry name" value="FAD/NAD(P)-binding domain"/>
    <property type="match status" value="1"/>
</dbReference>
<evidence type="ECO:0000256" key="3">
    <source>
        <dbReference type="ARBA" id="ARBA00022827"/>
    </source>
</evidence>
<dbReference type="Pfam" id="PF22780">
    <property type="entry name" value="HI0933_like_1st"/>
    <property type="match status" value="1"/>
</dbReference>